<dbReference type="PANTHER" id="PTHR34154">
    <property type="entry name" value="ALKALI-SENSITIVE LINKAGE PROTEIN 1"/>
    <property type="match status" value="1"/>
</dbReference>
<dbReference type="Pfam" id="PF11790">
    <property type="entry name" value="Glyco_hydro_cc"/>
    <property type="match status" value="1"/>
</dbReference>
<dbReference type="PANTHER" id="PTHR34154:SF3">
    <property type="entry name" value="ALKALI-SENSITIVE LINKAGE PROTEIN 1"/>
    <property type="match status" value="1"/>
</dbReference>
<feature type="chain" id="PRO_5046664919" evidence="2">
    <location>
        <begin position="25"/>
        <end position="459"/>
    </location>
</feature>
<dbReference type="Proteomes" id="UP001528920">
    <property type="component" value="Unassembled WGS sequence"/>
</dbReference>
<feature type="domain" description="CBM-cenC" evidence="3">
    <location>
        <begin position="316"/>
        <end position="440"/>
    </location>
</feature>
<dbReference type="InterPro" id="IPR053183">
    <property type="entry name" value="ASL1"/>
</dbReference>
<dbReference type="InterPro" id="IPR008979">
    <property type="entry name" value="Galactose-bd-like_sf"/>
</dbReference>
<dbReference type="Gene3D" id="2.60.120.260">
    <property type="entry name" value="Galactose-binding domain-like"/>
    <property type="match status" value="1"/>
</dbReference>
<keyword evidence="6" id="KW-1185">Reference proteome</keyword>
<dbReference type="RefSeq" id="WP_275108084.1">
    <property type="nucleotide sequence ID" value="NZ_JAKJSC010000001.1"/>
</dbReference>
<dbReference type="Gene3D" id="3.20.20.80">
    <property type="entry name" value="Glycosidases"/>
    <property type="match status" value="1"/>
</dbReference>
<reference evidence="5 6" key="1">
    <citation type="submission" date="2022-01" db="EMBL/GenBank/DDBJ databases">
        <title>Labilibaculum sp. nov, a marine bacterium isolated from Antarctica.</title>
        <authorList>
            <person name="Dai W."/>
        </authorList>
    </citation>
    <scope>NUCLEOTIDE SEQUENCE [LARGE SCALE GENOMIC DNA]</scope>
    <source>
        <strain evidence="5 6">DW002</strain>
    </source>
</reference>
<dbReference type="InterPro" id="IPR024655">
    <property type="entry name" value="Asl1_glyco_hydro_catalytic"/>
</dbReference>
<evidence type="ECO:0000256" key="1">
    <source>
        <dbReference type="ARBA" id="ARBA00022801"/>
    </source>
</evidence>
<feature type="domain" description="Asl1-like glycosyl hydrolase catalytic" evidence="4">
    <location>
        <begin position="63"/>
        <end position="291"/>
    </location>
</feature>
<accession>A0ABT5VNB2</accession>
<dbReference type="SUPFAM" id="SSF49785">
    <property type="entry name" value="Galactose-binding domain-like"/>
    <property type="match status" value="1"/>
</dbReference>
<dbReference type="SUPFAM" id="SSF51445">
    <property type="entry name" value="(Trans)glycosidases"/>
    <property type="match status" value="1"/>
</dbReference>
<proteinExistence type="predicted"/>
<evidence type="ECO:0000313" key="5">
    <source>
        <dbReference type="EMBL" id="MDE5416745.1"/>
    </source>
</evidence>
<gene>
    <name evidence="5" type="ORF">L3049_01910</name>
</gene>
<dbReference type="InterPro" id="IPR017853">
    <property type="entry name" value="GH"/>
</dbReference>
<keyword evidence="1 5" id="KW-0378">Hydrolase</keyword>
<evidence type="ECO:0000313" key="6">
    <source>
        <dbReference type="Proteomes" id="UP001528920"/>
    </source>
</evidence>
<dbReference type="GO" id="GO:0016787">
    <property type="term" value="F:hydrolase activity"/>
    <property type="evidence" value="ECO:0007669"/>
    <property type="project" value="UniProtKB-KW"/>
</dbReference>
<organism evidence="5 6">
    <name type="scientific">Paralabilibaculum antarcticum</name>
    <dbReference type="NCBI Taxonomy" id="2912572"/>
    <lineage>
        <taxon>Bacteria</taxon>
        <taxon>Pseudomonadati</taxon>
        <taxon>Bacteroidota</taxon>
        <taxon>Bacteroidia</taxon>
        <taxon>Marinilabiliales</taxon>
        <taxon>Marinifilaceae</taxon>
        <taxon>Paralabilibaculum</taxon>
    </lineage>
</organism>
<evidence type="ECO:0000259" key="3">
    <source>
        <dbReference type="Pfam" id="PF02018"/>
    </source>
</evidence>
<sequence>MITKNIKSPLRKYFFLFIALALFASCDSESVEDDIIPDDEETPVQEPVIENKKGSCMSYNNTTWSTRISRLKAHWHYSWGNELKEHEPTNVDYVPMFWGKNVEDETLAYLKQLKSDGKIRYLLGFNEPDSEKQANMTVDQAIDLWTKLETVGVPLGSPAVVGNPSESEWLKDFMSKAEAKELRVDFVCMHSYGGLNVDAFLAKVKEAYDTYGKPIWITEFAVGDWNATSPAENKYTATQVLSFMKEVLPQLDRLSYVHRYAWYNAKPEDAPLTSSILFDENDQLTALGEYYANFDPNENIGAGYDEPIEVIDEDPNNIIVNGTFETGEFEPWAGFKSATVGEATTDTHTGGYCGRIENNDGSIYQIISVEAGKSYEISFYSKWDEATDHSFAMKIKEEGGAKAILHSLDIPKDTEWVENKTEFTCPEGISSVRFLLYKGKTDPAMPPFYVDNVLIKEKE</sequence>
<dbReference type="Pfam" id="PF02018">
    <property type="entry name" value="CBM_4_9"/>
    <property type="match status" value="1"/>
</dbReference>
<dbReference type="InterPro" id="IPR003305">
    <property type="entry name" value="CenC_carb-bd"/>
</dbReference>
<dbReference type="EMBL" id="JAKJSC010000001">
    <property type="protein sequence ID" value="MDE5416745.1"/>
    <property type="molecule type" value="Genomic_DNA"/>
</dbReference>
<evidence type="ECO:0000259" key="4">
    <source>
        <dbReference type="Pfam" id="PF11790"/>
    </source>
</evidence>
<comment type="caution">
    <text evidence="5">The sequence shown here is derived from an EMBL/GenBank/DDBJ whole genome shotgun (WGS) entry which is preliminary data.</text>
</comment>
<protein>
    <submittedName>
        <fullName evidence="5">Glycosyl hydrolase</fullName>
    </submittedName>
</protein>
<dbReference type="PROSITE" id="PS51257">
    <property type="entry name" value="PROKAR_LIPOPROTEIN"/>
    <property type="match status" value="1"/>
</dbReference>
<name>A0ABT5VNB2_9BACT</name>
<evidence type="ECO:0000256" key="2">
    <source>
        <dbReference type="SAM" id="SignalP"/>
    </source>
</evidence>
<keyword evidence="2" id="KW-0732">Signal</keyword>
<feature type="signal peptide" evidence="2">
    <location>
        <begin position="1"/>
        <end position="24"/>
    </location>
</feature>